<reference evidence="2" key="2">
    <citation type="submission" date="2010-03" db="EMBL/GenBank/DDBJ databases">
        <title>The genome sequence of Coccidioides posadasii strain Silveira.</title>
        <authorList>
            <consortium name="The Broad Institute Genome Sequencing Center for Infectious Disease"/>
            <person name="Neafsey D."/>
            <person name="Orbach M."/>
            <person name="Henn M.R."/>
            <person name="Cole G.T."/>
            <person name="Galgiani J."/>
            <person name="Gardner M.J."/>
            <person name="Kirkland T.N."/>
            <person name="Taylor J.W."/>
            <person name="Young S.K."/>
            <person name="Zeng Q."/>
            <person name="Koehrsen M."/>
            <person name="Alvarado L."/>
            <person name="Berlin A."/>
            <person name="Borenstein D."/>
            <person name="Chapman S.B."/>
            <person name="Chen Z."/>
            <person name="Engels R."/>
            <person name="Freedman E."/>
            <person name="Gellesch M."/>
            <person name="Goldberg J."/>
            <person name="Griggs A."/>
            <person name="Gujja S."/>
            <person name="Heilman E."/>
            <person name="Heiman D."/>
            <person name="Howarth C."/>
            <person name="Jen D."/>
            <person name="Larson L."/>
            <person name="Mehta T."/>
            <person name="Neiman D."/>
            <person name="Park D."/>
            <person name="Pearson M."/>
            <person name="Richards J."/>
            <person name="Roberts A."/>
            <person name="Saif S."/>
            <person name="Shea T."/>
            <person name="Shenoy N."/>
            <person name="Sisk P."/>
            <person name="Stolte C."/>
            <person name="Sykes S."/>
            <person name="Walk T."/>
            <person name="White J."/>
            <person name="Yandava C."/>
            <person name="Haas B."/>
            <person name="Nusbaum C."/>
            <person name="Birren B."/>
        </authorList>
    </citation>
    <scope>NUCLEOTIDE SEQUENCE [LARGE SCALE GENOMIC DNA]</scope>
    <source>
        <strain evidence="2">RMSCC 757 / Silveira</strain>
    </source>
</reference>
<organism evidence="2">
    <name type="scientific">Coccidioides posadasii (strain RMSCC 757 / Silveira)</name>
    <name type="common">Valley fever fungus</name>
    <dbReference type="NCBI Taxonomy" id="443226"/>
    <lineage>
        <taxon>Eukaryota</taxon>
        <taxon>Fungi</taxon>
        <taxon>Dikarya</taxon>
        <taxon>Ascomycota</taxon>
        <taxon>Pezizomycotina</taxon>
        <taxon>Eurotiomycetes</taxon>
        <taxon>Eurotiomycetidae</taxon>
        <taxon>Onygenales</taxon>
        <taxon>Onygenaceae</taxon>
        <taxon>Coccidioides</taxon>
    </lineage>
</organism>
<proteinExistence type="predicted"/>
<evidence type="ECO:0000313" key="1">
    <source>
        <dbReference type="EMBL" id="EFW21965.1"/>
    </source>
</evidence>
<keyword evidence="2" id="KW-1185">Reference proteome</keyword>
<dbReference type="EMBL" id="GL636487">
    <property type="protein sequence ID" value="EFW21965.1"/>
    <property type="molecule type" value="Genomic_DNA"/>
</dbReference>
<protein>
    <submittedName>
        <fullName evidence="1">Uncharacterized protein</fullName>
    </submittedName>
</protein>
<dbReference type="VEuPathDB" id="FungiDB:CPSG_02122"/>
<dbReference type="HOGENOM" id="CLU_2904039_0_0_1"/>
<dbReference type="AlphaFoldDB" id="E9CXD9"/>
<reference evidence="2" key="1">
    <citation type="journal article" date="2010" name="Genome Res.">
        <title>Population genomic sequencing of Coccidioides fungi reveals recent hybridization and transposon control.</title>
        <authorList>
            <person name="Neafsey D.E."/>
            <person name="Barker B.M."/>
            <person name="Sharpton T.J."/>
            <person name="Stajich J.E."/>
            <person name="Park D.J."/>
            <person name="Whiston E."/>
            <person name="Hung C.-Y."/>
            <person name="McMahan C."/>
            <person name="White J."/>
            <person name="Sykes S."/>
            <person name="Heiman D."/>
            <person name="Young S."/>
            <person name="Zeng Q."/>
            <person name="Abouelleil A."/>
            <person name="Aftuck L."/>
            <person name="Bessette D."/>
            <person name="Brown A."/>
            <person name="FitzGerald M."/>
            <person name="Lui A."/>
            <person name="Macdonald J.P."/>
            <person name="Priest M."/>
            <person name="Orbach M.J."/>
            <person name="Galgiani J.N."/>
            <person name="Kirkland T.N."/>
            <person name="Cole G.T."/>
            <person name="Birren B.W."/>
            <person name="Henn M.R."/>
            <person name="Taylor J.W."/>
            <person name="Rounsley S.D."/>
        </authorList>
    </citation>
    <scope>NUCLEOTIDE SEQUENCE [LARGE SCALE GENOMIC DNA]</scope>
    <source>
        <strain evidence="2">RMSCC 757 / Silveira</strain>
    </source>
</reference>
<dbReference type="Proteomes" id="UP000002497">
    <property type="component" value="Unassembled WGS sequence"/>
</dbReference>
<sequence length="62" mass="6983">MKPENGHLEPSDGGQDSIKALRIEGNKIRQWAVQMHLWSGMENGSSETLVFLQQLFAVATWN</sequence>
<accession>E9CXD9</accession>
<name>E9CXD9_COCPS</name>
<evidence type="ECO:0000313" key="2">
    <source>
        <dbReference type="Proteomes" id="UP000002497"/>
    </source>
</evidence>
<gene>
    <name evidence="1" type="ORF">CPSG_02122</name>
</gene>